<dbReference type="InterPro" id="IPR014895">
    <property type="entry name" value="Alginate_lyase_2"/>
</dbReference>
<feature type="compositionally biased region" description="Acidic residues" evidence="1">
    <location>
        <begin position="31"/>
        <end position="52"/>
    </location>
</feature>
<dbReference type="AlphaFoldDB" id="A0AAN0XZ01"/>
<sequence>MEYRKLLLALMVAGLLGCGGGGSGGGGDLGSGDDVEDTVPELPDDENEEPTDPPEGPTEPPEEPSEPDDEIGAVAGWDINQWKITLPVSESYYKEHFGVGSDLNDRDSAAELIPADCAGKDTLTADTTLPYYVSHEGGRTHFIADLGDAGVATTTNTKYTRSELRGLYHYDTESRCSASAQNWAIPDKANHNLSATLRVEQYPNVSEPKVIVGQVHGYRIKQALIKLQWDGPSKDFRAIINNDFELDDQLCDASKCQPYSLRFEEVPAYEDFNYEIDVNATGIAITVNGVTQSVAWGERIESGEAMSVLNPAWADATNEYYFKAGIYPQIEPELNSGHVFDVSFSRIELTHE</sequence>
<dbReference type="RefSeq" id="WP_065211042.1">
    <property type="nucleotide sequence ID" value="NZ_CP016179.1"/>
</dbReference>
<name>A0AAN0XZ01_9VIBR</name>
<dbReference type="Pfam" id="PF08787">
    <property type="entry name" value="Alginate_lyase2"/>
    <property type="match status" value="1"/>
</dbReference>
<proteinExistence type="predicted"/>
<geneLocation type="plasmid" evidence="3 4">
    <name>unnamed1</name>
</geneLocation>
<protein>
    <recommendedName>
        <fullName evidence="2">Alginate lyase 2 domain-containing protein</fullName>
    </recommendedName>
</protein>
<reference evidence="3 4" key="1">
    <citation type="submission" date="2016-06" db="EMBL/GenBank/DDBJ databases">
        <title>Adaptive Radiation by Waves of Gene Transfer Leads to Fine-Scale Resource Partitioning in Marine Microbes.</title>
        <authorList>
            <person name="Hehemann J.-H."/>
            <person name="Arevalo P."/>
            <person name="Datta M.S."/>
            <person name="Yu X."/>
            <person name="Corzett C."/>
            <person name="Henschel A."/>
            <person name="Preheim S.P."/>
            <person name="Timberlake S."/>
            <person name="Alm E.J."/>
            <person name="Polz M.F."/>
        </authorList>
    </citation>
    <scope>NUCLEOTIDE SEQUENCE [LARGE SCALE GENOMIC DNA]</scope>
    <source>
        <strain evidence="3 4">FF50</strain>
        <plasmid evidence="3 4">unnamed1</plasmid>
    </source>
</reference>
<dbReference type="EMBL" id="CP016179">
    <property type="protein sequence ID" value="ANO35280.1"/>
    <property type="molecule type" value="Genomic_DNA"/>
</dbReference>
<evidence type="ECO:0000259" key="2">
    <source>
        <dbReference type="Pfam" id="PF08787"/>
    </source>
</evidence>
<evidence type="ECO:0000313" key="3">
    <source>
        <dbReference type="EMBL" id="ANO35280.1"/>
    </source>
</evidence>
<gene>
    <name evidence="3" type="ORF">A6E01_18870</name>
</gene>
<dbReference type="PROSITE" id="PS51257">
    <property type="entry name" value="PROKAR_LIPOPROTEIN"/>
    <property type="match status" value="1"/>
</dbReference>
<evidence type="ECO:0000256" key="1">
    <source>
        <dbReference type="SAM" id="MobiDB-lite"/>
    </source>
</evidence>
<keyword evidence="3" id="KW-0614">Plasmid</keyword>
<feature type="region of interest" description="Disordered" evidence="1">
    <location>
        <begin position="20"/>
        <end position="71"/>
    </location>
</feature>
<evidence type="ECO:0000313" key="4">
    <source>
        <dbReference type="Proteomes" id="UP000092018"/>
    </source>
</evidence>
<organism evidence="3 4">
    <name type="scientific">Vibrio breoganii</name>
    <dbReference type="NCBI Taxonomy" id="553239"/>
    <lineage>
        <taxon>Bacteria</taxon>
        <taxon>Pseudomonadati</taxon>
        <taxon>Pseudomonadota</taxon>
        <taxon>Gammaproteobacteria</taxon>
        <taxon>Vibrionales</taxon>
        <taxon>Vibrionaceae</taxon>
        <taxon>Vibrio</taxon>
    </lineage>
</organism>
<dbReference type="Gene3D" id="2.60.120.200">
    <property type="match status" value="1"/>
</dbReference>
<dbReference type="SUPFAM" id="SSF49899">
    <property type="entry name" value="Concanavalin A-like lectins/glucanases"/>
    <property type="match status" value="1"/>
</dbReference>
<feature type="compositionally biased region" description="Gly residues" evidence="1">
    <location>
        <begin position="20"/>
        <end position="30"/>
    </location>
</feature>
<feature type="domain" description="Alginate lyase 2" evidence="2">
    <location>
        <begin position="77"/>
        <end position="351"/>
    </location>
</feature>
<accession>A0AAN0XZ01</accession>
<dbReference type="InterPro" id="IPR013320">
    <property type="entry name" value="ConA-like_dom_sf"/>
</dbReference>
<dbReference type="KEGG" id="vbr:A6E01_18870"/>
<dbReference type="Proteomes" id="UP000092018">
    <property type="component" value="Plasmid unnamed1"/>
</dbReference>
<feature type="compositionally biased region" description="Acidic residues" evidence="1">
    <location>
        <begin position="60"/>
        <end position="71"/>
    </location>
</feature>